<dbReference type="OrthoDB" id="673128at2"/>
<feature type="modified residue" description="4-aspartylphosphate" evidence="1">
    <location>
        <position position="63"/>
    </location>
</feature>
<feature type="domain" description="Response regulatory" evidence="2">
    <location>
        <begin position="6"/>
        <end position="137"/>
    </location>
</feature>
<protein>
    <submittedName>
        <fullName evidence="3">Response regulator</fullName>
    </submittedName>
</protein>
<keyword evidence="4" id="KW-1185">Reference proteome</keyword>
<organism evidence="3 4">
    <name type="scientific">Flagellimonas nanhaiensis</name>
    <dbReference type="NCBI Taxonomy" id="2292706"/>
    <lineage>
        <taxon>Bacteria</taxon>
        <taxon>Pseudomonadati</taxon>
        <taxon>Bacteroidota</taxon>
        <taxon>Flavobacteriia</taxon>
        <taxon>Flavobacteriales</taxon>
        <taxon>Flavobacteriaceae</taxon>
        <taxon>Flagellimonas</taxon>
    </lineage>
</organism>
<accession>A0A371JM35</accession>
<dbReference type="PANTHER" id="PTHR44520">
    <property type="entry name" value="RESPONSE REGULATOR RCP1-RELATED"/>
    <property type="match status" value="1"/>
</dbReference>
<comment type="caution">
    <text evidence="3">The sequence shown here is derived from an EMBL/GenBank/DDBJ whole genome shotgun (WGS) entry which is preliminary data.</text>
</comment>
<sequence>MKKVNSIYIIDDDPITVFGIKKMLRPAATCDDVQGFENGLPALNDLKRRLEEGISVPDVIFLDINMPIMDGWDFLEEFITLDIPKKVIVNIITSSIDPSDYQKWTEIRSKCQHHLNFKNKPLFKIEPSDLDAIDMAS</sequence>
<evidence type="ECO:0000256" key="1">
    <source>
        <dbReference type="PROSITE-ProRule" id="PRU00169"/>
    </source>
</evidence>
<dbReference type="Gene3D" id="3.40.50.2300">
    <property type="match status" value="1"/>
</dbReference>
<dbReference type="PROSITE" id="PS50110">
    <property type="entry name" value="RESPONSE_REGULATORY"/>
    <property type="match status" value="1"/>
</dbReference>
<keyword evidence="1" id="KW-0597">Phosphoprotein</keyword>
<dbReference type="AlphaFoldDB" id="A0A371JM35"/>
<evidence type="ECO:0000313" key="4">
    <source>
        <dbReference type="Proteomes" id="UP000261828"/>
    </source>
</evidence>
<dbReference type="Pfam" id="PF00072">
    <property type="entry name" value="Response_reg"/>
    <property type="match status" value="1"/>
</dbReference>
<gene>
    <name evidence="3" type="ORF">DX873_16595</name>
</gene>
<evidence type="ECO:0000259" key="2">
    <source>
        <dbReference type="PROSITE" id="PS50110"/>
    </source>
</evidence>
<dbReference type="EMBL" id="QTJX01000005">
    <property type="protein sequence ID" value="RDY58138.1"/>
    <property type="molecule type" value="Genomic_DNA"/>
</dbReference>
<reference evidence="3 4" key="1">
    <citation type="submission" date="2018-08" db="EMBL/GenBank/DDBJ databases">
        <title>Muricauda nanhaiensis sp. nov., isolated from seawater of the South China Sea.</title>
        <authorList>
            <person name="Dang Y."/>
        </authorList>
    </citation>
    <scope>NUCLEOTIDE SEQUENCE [LARGE SCALE GENOMIC DNA]</scope>
    <source>
        <strain evidence="3 4">SM1704</strain>
    </source>
</reference>
<dbReference type="Proteomes" id="UP000261828">
    <property type="component" value="Unassembled WGS sequence"/>
</dbReference>
<dbReference type="PANTHER" id="PTHR44520:SF2">
    <property type="entry name" value="RESPONSE REGULATOR RCP1"/>
    <property type="match status" value="1"/>
</dbReference>
<dbReference type="RefSeq" id="WP_116185607.1">
    <property type="nucleotide sequence ID" value="NZ_QTJX01000005.1"/>
</dbReference>
<dbReference type="InterPro" id="IPR011006">
    <property type="entry name" value="CheY-like_superfamily"/>
</dbReference>
<dbReference type="InterPro" id="IPR052893">
    <property type="entry name" value="TCS_response_regulator"/>
</dbReference>
<name>A0A371JM35_9FLAO</name>
<dbReference type="InterPro" id="IPR001789">
    <property type="entry name" value="Sig_transdc_resp-reg_receiver"/>
</dbReference>
<dbReference type="GO" id="GO:0000160">
    <property type="term" value="P:phosphorelay signal transduction system"/>
    <property type="evidence" value="ECO:0007669"/>
    <property type="project" value="InterPro"/>
</dbReference>
<dbReference type="SUPFAM" id="SSF52172">
    <property type="entry name" value="CheY-like"/>
    <property type="match status" value="1"/>
</dbReference>
<evidence type="ECO:0000313" key="3">
    <source>
        <dbReference type="EMBL" id="RDY58138.1"/>
    </source>
</evidence>
<proteinExistence type="predicted"/>